<dbReference type="PANTHER" id="PTHR21716:SF53">
    <property type="entry name" value="PERMEASE PERM-RELATED"/>
    <property type="match status" value="1"/>
</dbReference>
<proteinExistence type="inferred from homology"/>
<feature type="transmembrane region" description="Helical" evidence="8">
    <location>
        <begin position="259"/>
        <end position="287"/>
    </location>
</feature>
<gene>
    <name evidence="9" type="ORF">SAMN04490178_101251</name>
</gene>
<dbReference type="AlphaFoldDB" id="A0A1H8NW14"/>
<feature type="transmembrane region" description="Helical" evidence="8">
    <location>
        <begin position="218"/>
        <end position="239"/>
    </location>
</feature>
<keyword evidence="3" id="KW-0813">Transport</keyword>
<evidence type="ECO:0000256" key="1">
    <source>
        <dbReference type="ARBA" id="ARBA00004651"/>
    </source>
</evidence>
<keyword evidence="4" id="KW-1003">Cell membrane</keyword>
<dbReference type="Pfam" id="PF01594">
    <property type="entry name" value="AI-2E_transport"/>
    <property type="match status" value="1"/>
</dbReference>
<feature type="transmembrane region" description="Helical" evidence="8">
    <location>
        <begin position="156"/>
        <end position="177"/>
    </location>
</feature>
<sequence>MRPMLTKTQTGYLKLVAAAVIIYLVNEVSAIYLPILLAMVISFILNPVVDFFVAVPIWPFHRHLPRGVATLLSFICAAILVTVIAVFLFTPFIIEFYKFLADLPALIFKLKMISIEFERNTHNVEIPDNIHNIIDQVLNGATAYTIDLAKRMLNTAFSVASGAVELVVVPVLTYYFLKDWRFLKGDILAVFPGETRHKANVIIDEMAEVVSQYIRGQILVSIVIGLMVFAGMYLMGVQYPMVLGLLAMLTETIPIVGPIVGALPAILLAYATAPALALKVIVFYLMIHQLENHVVVPKIMGHSIALHPVIIIISLLVGGKLFGIAGMILAVPVAALLRVLVRHLWHRER</sequence>
<evidence type="ECO:0000256" key="6">
    <source>
        <dbReference type="ARBA" id="ARBA00022989"/>
    </source>
</evidence>
<protein>
    <submittedName>
        <fullName evidence="9">Predicted PurR-regulated permease PerM</fullName>
    </submittedName>
</protein>
<reference evidence="9 10" key="1">
    <citation type="submission" date="2016-10" db="EMBL/GenBank/DDBJ databases">
        <authorList>
            <person name="de Groot N.N."/>
        </authorList>
    </citation>
    <scope>NUCLEOTIDE SEQUENCE [LARGE SCALE GENOMIC DNA]</scope>
    <source>
        <strain evidence="9 10">DSM 13305</strain>
    </source>
</reference>
<dbReference type="EMBL" id="FODY01000001">
    <property type="protein sequence ID" value="SEO33774.1"/>
    <property type="molecule type" value="Genomic_DNA"/>
</dbReference>
<evidence type="ECO:0000256" key="7">
    <source>
        <dbReference type="ARBA" id="ARBA00023136"/>
    </source>
</evidence>
<keyword evidence="6 8" id="KW-1133">Transmembrane helix</keyword>
<dbReference type="GO" id="GO:0055085">
    <property type="term" value="P:transmembrane transport"/>
    <property type="evidence" value="ECO:0007669"/>
    <property type="project" value="TreeGrafter"/>
</dbReference>
<evidence type="ECO:0000256" key="4">
    <source>
        <dbReference type="ARBA" id="ARBA00022475"/>
    </source>
</evidence>
<keyword evidence="10" id="KW-1185">Reference proteome</keyword>
<evidence type="ECO:0000313" key="9">
    <source>
        <dbReference type="EMBL" id="SEO33774.1"/>
    </source>
</evidence>
<feature type="transmembrane region" description="Helical" evidence="8">
    <location>
        <begin position="12"/>
        <end position="33"/>
    </location>
</feature>
<evidence type="ECO:0000256" key="8">
    <source>
        <dbReference type="SAM" id="Phobius"/>
    </source>
</evidence>
<organism evidence="9 10">
    <name type="scientific">Propionispora vibrioides</name>
    <dbReference type="NCBI Taxonomy" id="112903"/>
    <lineage>
        <taxon>Bacteria</taxon>
        <taxon>Bacillati</taxon>
        <taxon>Bacillota</taxon>
        <taxon>Negativicutes</taxon>
        <taxon>Selenomonadales</taxon>
        <taxon>Sporomusaceae</taxon>
        <taxon>Propionispora</taxon>
    </lineage>
</organism>
<accession>A0A1H8NW14</accession>
<evidence type="ECO:0000313" key="10">
    <source>
        <dbReference type="Proteomes" id="UP000198847"/>
    </source>
</evidence>
<comment type="subcellular location">
    <subcellularLocation>
        <location evidence="1">Cell membrane</location>
        <topology evidence="1">Multi-pass membrane protein</topology>
    </subcellularLocation>
</comment>
<dbReference type="InterPro" id="IPR002549">
    <property type="entry name" value="AI-2E-like"/>
</dbReference>
<feature type="transmembrane region" description="Helical" evidence="8">
    <location>
        <begin position="71"/>
        <end position="94"/>
    </location>
</feature>
<feature type="transmembrane region" description="Helical" evidence="8">
    <location>
        <begin position="299"/>
        <end position="317"/>
    </location>
</feature>
<feature type="transmembrane region" description="Helical" evidence="8">
    <location>
        <begin position="323"/>
        <end position="341"/>
    </location>
</feature>
<evidence type="ECO:0000256" key="2">
    <source>
        <dbReference type="ARBA" id="ARBA00009773"/>
    </source>
</evidence>
<comment type="similarity">
    <text evidence="2">Belongs to the autoinducer-2 exporter (AI-2E) (TC 2.A.86) family.</text>
</comment>
<feature type="transmembrane region" description="Helical" evidence="8">
    <location>
        <begin position="39"/>
        <end position="59"/>
    </location>
</feature>
<name>A0A1H8NW14_9FIRM</name>
<dbReference type="PANTHER" id="PTHR21716">
    <property type="entry name" value="TRANSMEMBRANE PROTEIN"/>
    <property type="match status" value="1"/>
</dbReference>
<dbReference type="STRING" id="112903.SAMN04490178_101251"/>
<evidence type="ECO:0000256" key="3">
    <source>
        <dbReference type="ARBA" id="ARBA00022448"/>
    </source>
</evidence>
<evidence type="ECO:0000256" key="5">
    <source>
        <dbReference type="ARBA" id="ARBA00022692"/>
    </source>
</evidence>
<dbReference type="GO" id="GO:0005886">
    <property type="term" value="C:plasma membrane"/>
    <property type="evidence" value="ECO:0007669"/>
    <property type="project" value="UniProtKB-SubCell"/>
</dbReference>
<keyword evidence="7 8" id="KW-0472">Membrane</keyword>
<dbReference type="Proteomes" id="UP000198847">
    <property type="component" value="Unassembled WGS sequence"/>
</dbReference>
<keyword evidence="5 8" id="KW-0812">Transmembrane</keyword>